<evidence type="ECO:0000313" key="2">
    <source>
        <dbReference type="Proteomes" id="UP001066276"/>
    </source>
</evidence>
<dbReference type="Gene3D" id="1.20.5.340">
    <property type="match status" value="1"/>
</dbReference>
<dbReference type="AlphaFoldDB" id="A0AAV7TUN4"/>
<name>A0AAV7TUN4_PLEWA</name>
<comment type="caution">
    <text evidence="1">The sequence shown here is derived from an EMBL/GenBank/DDBJ whole genome shotgun (WGS) entry which is preliminary data.</text>
</comment>
<reference evidence="1" key="1">
    <citation type="journal article" date="2022" name="bioRxiv">
        <title>Sequencing and chromosome-scale assembly of the giantPleurodeles waltlgenome.</title>
        <authorList>
            <person name="Brown T."/>
            <person name="Elewa A."/>
            <person name="Iarovenko S."/>
            <person name="Subramanian E."/>
            <person name="Araus A.J."/>
            <person name="Petzold A."/>
            <person name="Susuki M."/>
            <person name="Suzuki K.-i.T."/>
            <person name="Hayashi T."/>
            <person name="Toyoda A."/>
            <person name="Oliveira C."/>
            <person name="Osipova E."/>
            <person name="Leigh N.D."/>
            <person name="Simon A."/>
            <person name="Yun M.H."/>
        </authorList>
    </citation>
    <scope>NUCLEOTIDE SEQUENCE</scope>
    <source>
        <strain evidence="1">20211129_DDA</strain>
        <tissue evidence="1">Liver</tissue>
    </source>
</reference>
<dbReference type="Proteomes" id="UP001066276">
    <property type="component" value="Chromosome 3_2"/>
</dbReference>
<organism evidence="1 2">
    <name type="scientific">Pleurodeles waltl</name>
    <name type="common">Iberian ribbed newt</name>
    <dbReference type="NCBI Taxonomy" id="8319"/>
    <lineage>
        <taxon>Eukaryota</taxon>
        <taxon>Metazoa</taxon>
        <taxon>Chordata</taxon>
        <taxon>Craniata</taxon>
        <taxon>Vertebrata</taxon>
        <taxon>Euteleostomi</taxon>
        <taxon>Amphibia</taxon>
        <taxon>Batrachia</taxon>
        <taxon>Caudata</taxon>
        <taxon>Salamandroidea</taxon>
        <taxon>Salamandridae</taxon>
        <taxon>Pleurodelinae</taxon>
        <taxon>Pleurodeles</taxon>
    </lineage>
</organism>
<accession>A0AAV7TUN4</accession>
<dbReference type="EMBL" id="JANPWB010000006">
    <property type="protein sequence ID" value="KAJ1180454.1"/>
    <property type="molecule type" value="Genomic_DNA"/>
</dbReference>
<keyword evidence="2" id="KW-1185">Reference proteome</keyword>
<evidence type="ECO:0000313" key="1">
    <source>
        <dbReference type="EMBL" id="KAJ1180454.1"/>
    </source>
</evidence>
<sequence length="119" mass="13678">MRCWQTLVQTRTLLENKIDKVINDLTLLHTDHRKLADKTRMLEDTLNDLAPKTSQMDTSLRELVDRVTALEHRAEDVEGRTRRNSIHVVGLLEGAEGADAVSYVEKWVCELVTYIFLLS</sequence>
<proteinExistence type="predicted"/>
<protein>
    <submittedName>
        <fullName evidence="1">Uncharacterized protein</fullName>
    </submittedName>
</protein>
<gene>
    <name evidence="1" type="ORF">NDU88_005675</name>
</gene>